<keyword evidence="1" id="KW-0472">Membrane</keyword>
<organism evidence="2 3">
    <name type="scientific">Lysobacter antibioticus</name>
    <dbReference type="NCBI Taxonomy" id="84531"/>
    <lineage>
        <taxon>Bacteria</taxon>
        <taxon>Pseudomonadati</taxon>
        <taxon>Pseudomonadota</taxon>
        <taxon>Gammaproteobacteria</taxon>
        <taxon>Lysobacterales</taxon>
        <taxon>Lysobacteraceae</taxon>
        <taxon>Lysobacter</taxon>
    </lineage>
</organism>
<sequence>MALDFLGEFVLREVFAAGLELAGKALRALSYWTGWALLFPMLRTRAPNHPLFVWAGSLFWLAFIAVFATAYWYLHPGT</sequence>
<dbReference type="STRING" id="84531.LA76x_3807"/>
<dbReference type="AlphaFoldDB" id="A0A0S2FEF8"/>
<dbReference type="PATRIC" id="fig|84531.8.peg.3823"/>
<accession>A0A0S2FEF8</accession>
<dbReference type="EMBL" id="CP011129">
    <property type="protein sequence ID" value="ALN81928.1"/>
    <property type="molecule type" value="Genomic_DNA"/>
</dbReference>
<proteinExistence type="predicted"/>
<evidence type="ECO:0000313" key="3">
    <source>
        <dbReference type="Proteomes" id="UP000060787"/>
    </source>
</evidence>
<protein>
    <recommendedName>
        <fullName evidence="4">Transmembrane protein</fullName>
    </recommendedName>
</protein>
<name>A0A0S2FEF8_LYSAN</name>
<dbReference type="RefSeq" id="WP_057918829.1">
    <property type="nucleotide sequence ID" value="NZ_CP011129.1"/>
</dbReference>
<evidence type="ECO:0000313" key="2">
    <source>
        <dbReference type="EMBL" id="ALN81928.1"/>
    </source>
</evidence>
<dbReference type="KEGG" id="lab:LA76x_3807"/>
<reference evidence="2 3" key="1">
    <citation type="journal article" date="2015" name="BMC Genomics">
        <title>Comparative genomics and metabolic profiling of the genus Lysobacter.</title>
        <authorList>
            <person name="de Bruijn I."/>
            <person name="Cheng X."/>
            <person name="de Jager V."/>
            <person name="Exposito R.G."/>
            <person name="Watrous J."/>
            <person name="Patel N."/>
            <person name="Postma J."/>
            <person name="Dorrestein P.C."/>
            <person name="Kobayashi D."/>
            <person name="Raaijmakers J.M."/>
        </authorList>
    </citation>
    <scope>NUCLEOTIDE SEQUENCE [LARGE SCALE GENOMIC DNA]</scope>
    <source>
        <strain evidence="2 3">76</strain>
    </source>
</reference>
<keyword evidence="1" id="KW-1133">Transmembrane helix</keyword>
<dbReference type="Proteomes" id="UP000060787">
    <property type="component" value="Chromosome"/>
</dbReference>
<evidence type="ECO:0008006" key="4">
    <source>
        <dbReference type="Google" id="ProtNLM"/>
    </source>
</evidence>
<evidence type="ECO:0000256" key="1">
    <source>
        <dbReference type="SAM" id="Phobius"/>
    </source>
</evidence>
<keyword evidence="1" id="KW-0812">Transmembrane</keyword>
<gene>
    <name evidence="2" type="ORF">LA76x_3807</name>
</gene>
<keyword evidence="3" id="KW-1185">Reference proteome</keyword>
<feature type="transmembrane region" description="Helical" evidence="1">
    <location>
        <begin position="51"/>
        <end position="74"/>
    </location>
</feature>